<dbReference type="InterPro" id="IPR041492">
    <property type="entry name" value="HAD_2"/>
</dbReference>
<keyword evidence="1" id="KW-0378">Hydrolase</keyword>
<dbReference type="SFLD" id="SFLDG01129">
    <property type="entry name" value="C1.5:_HAD__Beta-PGM__Phosphata"/>
    <property type="match status" value="1"/>
</dbReference>
<dbReference type="Gene3D" id="1.10.150.240">
    <property type="entry name" value="Putative phosphatase, domain 2"/>
    <property type="match status" value="1"/>
</dbReference>
<dbReference type="InterPro" id="IPR006439">
    <property type="entry name" value="HAD-SF_hydro_IA"/>
</dbReference>
<dbReference type="Pfam" id="PF13419">
    <property type="entry name" value="HAD_2"/>
    <property type="match status" value="1"/>
</dbReference>
<protein>
    <submittedName>
        <fullName evidence="1">HAD-IA family hydrolase</fullName>
    </submittedName>
</protein>
<dbReference type="AlphaFoldDB" id="A0A7Y0LBC4"/>
<dbReference type="InterPro" id="IPR036412">
    <property type="entry name" value="HAD-like_sf"/>
</dbReference>
<accession>A0A7Y0LBC4</accession>
<dbReference type="GO" id="GO:0008967">
    <property type="term" value="F:phosphoglycolate phosphatase activity"/>
    <property type="evidence" value="ECO:0007669"/>
    <property type="project" value="TreeGrafter"/>
</dbReference>
<dbReference type="Proteomes" id="UP000568664">
    <property type="component" value="Unassembled WGS sequence"/>
</dbReference>
<dbReference type="InterPro" id="IPR023198">
    <property type="entry name" value="PGP-like_dom2"/>
</dbReference>
<dbReference type="EMBL" id="JABBXH010000002">
    <property type="protein sequence ID" value="NMP31408.1"/>
    <property type="molecule type" value="Genomic_DNA"/>
</dbReference>
<name>A0A7Y0LBC4_9GAMM</name>
<comment type="caution">
    <text evidence="1">The sequence shown here is derived from an EMBL/GenBank/DDBJ whole genome shotgun (WGS) entry which is preliminary data.</text>
</comment>
<organism evidence="1 2">
    <name type="scientific">Thalassotalea algicola</name>
    <dbReference type="NCBI Taxonomy" id="2716224"/>
    <lineage>
        <taxon>Bacteria</taxon>
        <taxon>Pseudomonadati</taxon>
        <taxon>Pseudomonadota</taxon>
        <taxon>Gammaproteobacteria</taxon>
        <taxon>Alteromonadales</taxon>
        <taxon>Colwelliaceae</taxon>
        <taxon>Thalassotalea</taxon>
    </lineage>
</organism>
<dbReference type="GO" id="GO:0005829">
    <property type="term" value="C:cytosol"/>
    <property type="evidence" value="ECO:0007669"/>
    <property type="project" value="TreeGrafter"/>
</dbReference>
<dbReference type="InterPro" id="IPR023214">
    <property type="entry name" value="HAD_sf"/>
</dbReference>
<dbReference type="SFLD" id="SFLDS00003">
    <property type="entry name" value="Haloacid_Dehalogenase"/>
    <property type="match status" value="1"/>
</dbReference>
<dbReference type="GO" id="GO:0006281">
    <property type="term" value="P:DNA repair"/>
    <property type="evidence" value="ECO:0007669"/>
    <property type="project" value="TreeGrafter"/>
</dbReference>
<evidence type="ECO:0000313" key="2">
    <source>
        <dbReference type="Proteomes" id="UP000568664"/>
    </source>
</evidence>
<dbReference type="RefSeq" id="WP_169074725.1">
    <property type="nucleotide sequence ID" value="NZ_JABBXH010000002.1"/>
</dbReference>
<keyword evidence="2" id="KW-1185">Reference proteome</keyword>
<gene>
    <name evidence="1" type="ORF">HII17_07525</name>
</gene>
<dbReference type="InterPro" id="IPR050155">
    <property type="entry name" value="HAD-like_hydrolase_sf"/>
</dbReference>
<reference evidence="1 2" key="1">
    <citation type="submission" date="2020-04" db="EMBL/GenBank/DDBJ databases">
        <title>Thalassotalea sp. M1531, isolated from the surface of marine red alga.</title>
        <authorList>
            <person name="Pang L."/>
            <person name="Lu D.-C."/>
        </authorList>
    </citation>
    <scope>NUCLEOTIDE SEQUENCE [LARGE SCALE GENOMIC DNA]</scope>
    <source>
        <strain evidence="1 2">M1531</strain>
    </source>
</reference>
<dbReference type="PANTHER" id="PTHR43434">
    <property type="entry name" value="PHOSPHOGLYCOLATE PHOSPHATASE"/>
    <property type="match status" value="1"/>
</dbReference>
<dbReference type="Gene3D" id="3.40.50.1000">
    <property type="entry name" value="HAD superfamily/HAD-like"/>
    <property type="match status" value="1"/>
</dbReference>
<dbReference type="NCBIfam" id="TIGR01549">
    <property type="entry name" value="HAD-SF-IA-v1"/>
    <property type="match status" value="1"/>
</dbReference>
<sequence>MDNYKLYIFDWDGTLMDSIGRIVSSLQLAAKQVGLAIPTDVQAKSIIGLSLSVACQQLFPGITQDEEKQLIAAYRQQFLFDNPIPAPLFEHGKLLLERLQEQGKLIAVATGKARAGLDKMLLDTETHHLFDMTICADESQSKPNPHMLNVLLAELSIATHEAVMVGDSIHDLTMANNAGVDSVGITLGADSKTRLQTCNPNAIVDSILELGRLLTGNPIHSSQTP</sequence>
<dbReference type="PANTHER" id="PTHR43434:SF24">
    <property type="entry name" value="HYDROLASE-RELATED"/>
    <property type="match status" value="1"/>
</dbReference>
<proteinExistence type="predicted"/>
<dbReference type="SUPFAM" id="SSF56784">
    <property type="entry name" value="HAD-like"/>
    <property type="match status" value="1"/>
</dbReference>
<evidence type="ECO:0000313" key="1">
    <source>
        <dbReference type="EMBL" id="NMP31408.1"/>
    </source>
</evidence>